<reference evidence="1" key="1">
    <citation type="journal article" date="2015" name="Nature">
        <title>Complex archaea that bridge the gap between prokaryotes and eukaryotes.</title>
        <authorList>
            <person name="Spang A."/>
            <person name="Saw J.H."/>
            <person name="Jorgensen S.L."/>
            <person name="Zaremba-Niedzwiedzka K."/>
            <person name="Martijn J."/>
            <person name="Lind A.E."/>
            <person name="van Eijk R."/>
            <person name="Schleper C."/>
            <person name="Guy L."/>
            <person name="Ettema T.J."/>
        </authorList>
    </citation>
    <scope>NUCLEOTIDE SEQUENCE</scope>
</reference>
<name>A0A0F9K5M7_9ZZZZ</name>
<organism evidence="1">
    <name type="scientific">marine sediment metagenome</name>
    <dbReference type="NCBI Taxonomy" id="412755"/>
    <lineage>
        <taxon>unclassified sequences</taxon>
        <taxon>metagenomes</taxon>
        <taxon>ecological metagenomes</taxon>
    </lineage>
</organism>
<dbReference type="EMBL" id="LAZR01009905">
    <property type="protein sequence ID" value="KKM69961.1"/>
    <property type="molecule type" value="Genomic_DNA"/>
</dbReference>
<protein>
    <submittedName>
        <fullName evidence="1">Uncharacterized protein</fullName>
    </submittedName>
</protein>
<feature type="non-terminal residue" evidence="1">
    <location>
        <position position="1"/>
    </location>
</feature>
<evidence type="ECO:0000313" key="1">
    <source>
        <dbReference type="EMBL" id="KKM69961.1"/>
    </source>
</evidence>
<dbReference type="AlphaFoldDB" id="A0A0F9K5M7"/>
<comment type="caution">
    <text evidence="1">The sequence shown here is derived from an EMBL/GenBank/DDBJ whole genome shotgun (WGS) entry which is preliminary data.</text>
</comment>
<sequence length="69" mass="7814">LFPFADAHISCNDDWWEYYWPKSAILREMGVEPIQPSYGAVVNYPRINAGASGFTEVITSNVLHRLEIG</sequence>
<accession>A0A0F9K5M7</accession>
<proteinExistence type="predicted"/>
<gene>
    <name evidence="1" type="ORF">LCGC14_1445590</name>
</gene>